<evidence type="ECO:0000313" key="1">
    <source>
        <dbReference type="EMBL" id="KKL04683.1"/>
    </source>
</evidence>
<name>A0A0F9CXT6_9ZZZZ</name>
<dbReference type="EMBL" id="LAZR01044423">
    <property type="protein sequence ID" value="KKL04683.1"/>
    <property type="molecule type" value="Genomic_DNA"/>
</dbReference>
<accession>A0A0F9CXT6</accession>
<proteinExistence type="predicted"/>
<protein>
    <submittedName>
        <fullName evidence="1">Uncharacterized protein</fullName>
    </submittedName>
</protein>
<comment type="caution">
    <text evidence="1">The sequence shown here is derived from an EMBL/GenBank/DDBJ whole genome shotgun (WGS) entry which is preliminary data.</text>
</comment>
<gene>
    <name evidence="1" type="ORF">LCGC14_2613630</name>
</gene>
<organism evidence="1">
    <name type="scientific">marine sediment metagenome</name>
    <dbReference type="NCBI Taxonomy" id="412755"/>
    <lineage>
        <taxon>unclassified sequences</taxon>
        <taxon>metagenomes</taxon>
        <taxon>ecological metagenomes</taxon>
    </lineage>
</organism>
<sequence length="63" mass="7210">PCMIQGFKDYTDAKEDGEVTAREWSKVVERFTNCVLSKLDVPVGDKVKVEQLFNSAKYKIKLN</sequence>
<feature type="non-terminal residue" evidence="1">
    <location>
        <position position="1"/>
    </location>
</feature>
<reference evidence="1" key="1">
    <citation type="journal article" date="2015" name="Nature">
        <title>Complex archaea that bridge the gap between prokaryotes and eukaryotes.</title>
        <authorList>
            <person name="Spang A."/>
            <person name="Saw J.H."/>
            <person name="Jorgensen S.L."/>
            <person name="Zaremba-Niedzwiedzka K."/>
            <person name="Martijn J."/>
            <person name="Lind A.E."/>
            <person name="van Eijk R."/>
            <person name="Schleper C."/>
            <person name="Guy L."/>
            <person name="Ettema T.J."/>
        </authorList>
    </citation>
    <scope>NUCLEOTIDE SEQUENCE</scope>
</reference>
<dbReference type="AlphaFoldDB" id="A0A0F9CXT6"/>